<accession>A0ABR4QH59</accession>
<proteinExistence type="predicted"/>
<sequence length="248" mass="27559">MGTFVTARMDTVGQRISKLCFLQTLADIQSAHQLYKKLEHELELNWRMTTDAEYQPRPRCCSLLHNAVGIRRRHFCMGTVILCLSIGILIAESQQPSYSYTGYWMGCANLVAALTAFVCAAKPHQIAFVIAALFDAICTILNVAGVCCKWKALDEVDYASSSAVTATNMEAGNSTRNGNTAATANPEEDRGQERRRRRTQSPPADFRLPDEVPRLPDYEELNKLEGLPPRYDSLRIPPPAFSASVTVE</sequence>
<gene>
    <name evidence="3" type="ORF">TcWFU_004997</name>
</gene>
<evidence type="ECO:0000256" key="2">
    <source>
        <dbReference type="SAM" id="Phobius"/>
    </source>
</evidence>
<evidence type="ECO:0000313" key="4">
    <source>
        <dbReference type="Proteomes" id="UP001651158"/>
    </source>
</evidence>
<keyword evidence="4" id="KW-1185">Reference proteome</keyword>
<comment type="caution">
    <text evidence="3">The sequence shown here is derived from an EMBL/GenBank/DDBJ whole genome shotgun (WGS) entry which is preliminary data.</text>
</comment>
<protein>
    <submittedName>
        <fullName evidence="3">Uncharacterized protein</fullName>
    </submittedName>
</protein>
<feature type="transmembrane region" description="Helical" evidence="2">
    <location>
        <begin position="126"/>
        <end position="146"/>
    </location>
</feature>
<evidence type="ECO:0000313" key="3">
    <source>
        <dbReference type="EMBL" id="KAL5108902.1"/>
    </source>
</evidence>
<feature type="compositionally biased region" description="Basic and acidic residues" evidence="1">
    <location>
        <begin position="207"/>
        <end position="223"/>
    </location>
</feature>
<feature type="transmembrane region" description="Helical" evidence="2">
    <location>
        <begin position="74"/>
        <end position="91"/>
    </location>
</feature>
<feature type="region of interest" description="Disordered" evidence="1">
    <location>
        <begin position="169"/>
        <end position="248"/>
    </location>
</feature>
<name>A0ABR4QH59_9CEST</name>
<feature type="compositionally biased region" description="Polar residues" evidence="1">
    <location>
        <begin position="169"/>
        <end position="183"/>
    </location>
</feature>
<organism evidence="3 4">
    <name type="scientific">Taenia crassiceps</name>
    <dbReference type="NCBI Taxonomy" id="6207"/>
    <lineage>
        <taxon>Eukaryota</taxon>
        <taxon>Metazoa</taxon>
        <taxon>Spiralia</taxon>
        <taxon>Lophotrochozoa</taxon>
        <taxon>Platyhelminthes</taxon>
        <taxon>Cestoda</taxon>
        <taxon>Eucestoda</taxon>
        <taxon>Cyclophyllidea</taxon>
        <taxon>Taeniidae</taxon>
        <taxon>Taenia</taxon>
    </lineage>
</organism>
<keyword evidence="2" id="KW-1133">Transmembrane helix</keyword>
<keyword evidence="2" id="KW-0472">Membrane</keyword>
<feature type="transmembrane region" description="Helical" evidence="2">
    <location>
        <begin position="103"/>
        <end position="121"/>
    </location>
</feature>
<reference evidence="3 4" key="1">
    <citation type="journal article" date="2022" name="Front. Cell. Infect. Microbiol.">
        <title>The Genomes of Two Strains of Taenia crassiceps the Animal Model for the Study of Human Cysticercosis.</title>
        <authorList>
            <person name="Bobes R.J."/>
            <person name="Estrada K."/>
            <person name="Rios-Valencia D.G."/>
            <person name="Calderon-Gallegos A."/>
            <person name="de la Torre P."/>
            <person name="Carrero J.C."/>
            <person name="Sanchez-Flores A."/>
            <person name="Laclette J.P."/>
        </authorList>
    </citation>
    <scope>NUCLEOTIDE SEQUENCE [LARGE SCALE GENOMIC DNA]</scope>
    <source>
        <strain evidence="3">WFUcys</strain>
    </source>
</reference>
<dbReference type="Proteomes" id="UP001651158">
    <property type="component" value="Unassembled WGS sequence"/>
</dbReference>
<evidence type="ECO:0000256" key="1">
    <source>
        <dbReference type="SAM" id="MobiDB-lite"/>
    </source>
</evidence>
<keyword evidence="2" id="KW-0812">Transmembrane</keyword>
<dbReference type="EMBL" id="JAKROA010000003">
    <property type="protein sequence ID" value="KAL5108902.1"/>
    <property type="molecule type" value="Genomic_DNA"/>
</dbReference>